<dbReference type="Pfam" id="PF00501">
    <property type="entry name" value="AMP-binding"/>
    <property type="match status" value="1"/>
</dbReference>
<evidence type="ECO:0000313" key="6">
    <source>
        <dbReference type="EMBL" id="PBA27813.1"/>
    </source>
</evidence>
<dbReference type="PANTHER" id="PTHR43201">
    <property type="entry name" value="ACYL-COA SYNTHETASE"/>
    <property type="match status" value="1"/>
</dbReference>
<feature type="compositionally biased region" description="Low complexity" evidence="3">
    <location>
        <begin position="75"/>
        <end position="87"/>
    </location>
</feature>
<protein>
    <submittedName>
        <fullName evidence="6">Uncharacterized protein</fullName>
    </submittedName>
</protein>
<dbReference type="PANTHER" id="PTHR43201:SF5">
    <property type="entry name" value="MEDIUM-CHAIN ACYL-COA LIGASE ACSF2, MITOCHONDRIAL"/>
    <property type="match status" value="1"/>
</dbReference>
<dbReference type="InterPro" id="IPR042099">
    <property type="entry name" value="ANL_N_sf"/>
</dbReference>
<dbReference type="Proteomes" id="UP000217768">
    <property type="component" value="Unassembled WGS sequence"/>
</dbReference>
<feature type="region of interest" description="Disordered" evidence="3">
    <location>
        <begin position="1"/>
        <end position="87"/>
    </location>
</feature>
<comment type="caution">
    <text evidence="6">The sequence shown here is derived from an EMBL/GenBank/DDBJ whole genome shotgun (WGS) entry which is preliminary data.</text>
</comment>
<feature type="domain" description="AMP-binding enzyme C-terminal" evidence="5">
    <location>
        <begin position="541"/>
        <end position="617"/>
    </location>
</feature>
<dbReference type="Pfam" id="PF13193">
    <property type="entry name" value="AMP-binding_C"/>
    <property type="match status" value="1"/>
</dbReference>
<dbReference type="GO" id="GO:0031956">
    <property type="term" value="F:medium-chain fatty acid-CoA ligase activity"/>
    <property type="evidence" value="ECO:0007669"/>
    <property type="project" value="TreeGrafter"/>
</dbReference>
<feature type="region of interest" description="Disordered" evidence="3">
    <location>
        <begin position="634"/>
        <end position="669"/>
    </location>
</feature>
<evidence type="ECO:0000313" key="7">
    <source>
        <dbReference type="Proteomes" id="UP000217768"/>
    </source>
</evidence>
<dbReference type="AlphaFoldDB" id="A0A2A2ZN38"/>
<dbReference type="InterPro" id="IPR045851">
    <property type="entry name" value="AMP-bd_C_sf"/>
</dbReference>
<dbReference type="SUPFAM" id="SSF56801">
    <property type="entry name" value="Acetyl-CoA synthetase-like"/>
    <property type="match status" value="1"/>
</dbReference>
<evidence type="ECO:0000256" key="2">
    <source>
        <dbReference type="ARBA" id="ARBA00022598"/>
    </source>
</evidence>
<gene>
    <name evidence="6" type="ORF">CKJ66_05275</name>
</gene>
<reference evidence="6 7" key="1">
    <citation type="submission" date="2017-08" db="EMBL/GenBank/DDBJ databases">
        <title>Phylogenetic analysis of Mycobacterium avium complex whole genomes.</title>
        <authorList>
            <person name="Caverly L.J."/>
            <person name="Spilker T."/>
            <person name="Lipuma J."/>
        </authorList>
    </citation>
    <scope>NUCLEOTIDE SEQUENCE [LARGE SCALE GENOMIC DNA]</scope>
    <source>
        <strain evidence="6 7">FLAC0165</strain>
    </source>
</reference>
<feature type="compositionally biased region" description="Low complexity" evidence="3">
    <location>
        <begin position="652"/>
        <end position="661"/>
    </location>
</feature>
<proteinExistence type="inferred from homology"/>
<dbReference type="Gene3D" id="3.40.50.12780">
    <property type="entry name" value="N-terminal domain of ligase-like"/>
    <property type="match status" value="1"/>
</dbReference>
<accession>A0A2A2ZN38</accession>
<name>A0A2A2ZN38_MYCAV</name>
<dbReference type="InterPro" id="IPR025110">
    <property type="entry name" value="AMP-bd_C"/>
</dbReference>
<dbReference type="GO" id="GO:0006631">
    <property type="term" value="P:fatty acid metabolic process"/>
    <property type="evidence" value="ECO:0007669"/>
    <property type="project" value="TreeGrafter"/>
</dbReference>
<feature type="compositionally biased region" description="Basic and acidic residues" evidence="3">
    <location>
        <begin position="38"/>
        <end position="50"/>
    </location>
</feature>
<evidence type="ECO:0000256" key="3">
    <source>
        <dbReference type="SAM" id="MobiDB-lite"/>
    </source>
</evidence>
<organism evidence="6 7">
    <name type="scientific">Mycobacterium avium</name>
    <dbReference type="NCBI Taxonomy" id="1764"/>
    <lineage>
        <taxon>Bacteria</taxon>
        <taxon>Bacillati</taxon>
        <taxon>Actinomycetota</taxon>
        <taxon>Actinomycetes</taxon>
        <taxon>Mycobacteriales</taxon>
        <taxon>Mycobacteriaceae</taxon>
        <taxon>Mycobacterium</taxon>
        <taxon>Mycobacterium avium complex (MAC)</taxon>
    </lineage>
</organism>
<evidence type="ECO:0000259" key="5">
    <source>
        <dbReference type="Pfam" id="PF13193"/>
    </source>
</evidence>
<dbReference type="InterPro" id="IPR000873">
    <property type="entry name" value="AMP-dep_synth/lig_dom"/>
</dbReference>
<dbReference type="EMBL" id="NSFD01000006">
    <property type="protein sequence ID" value="PBA27813.1"/>
    <property type="molecule type" value="Genomic_DNA"/>
</dbReference>
<keyword evidence="2" id="KW-0436">Ligase</keyword>
<comment type="similarity">
    <text evidence="1">Belongs to the ATP-dependent AMP-binding enzyme family.</text>
</comment>
<dbReference type="Gene3D" id="3.30.300.30">
    <property type="match status" value="1"/>
</dbReference>
<feature type="domain" description="AMP-dependent synthetase/ligase" evidence="4">
    <location>
        <begin position="126"/>
        <end position="490"/>
    </location>
</feature>
<evidence type="ECO:0000259" key="4">
    <source>
        <dbReference type="Pfam" id="PF00501"/>
    </source>
</evidence>
<evidence type="ECO:0000256" key="1">
    <source>
        <dbReference type="ARBA" id="ARBA00006432"/>
    </source>
</evidence>
<sequence>MATAGLPRNPSRSAPRKPPGQNPGSGRHARSRPPPGTRRPDGRRGRHPEPGRANTRMTRTYRVVRPGARRHRHAQSTSQLRSTTQSLRRSHDMIDRHIPWMQPASAPGRFREIGVWGDQTIADVVDDHAQRHPEKTAVIDSREKLTYAQLRDLSLRLARVLLDHGVEPGDPVAIHLPGCVLLPALHLACNRIGALFLPVSTGWRGAELRSLLGTVRASMLIVLNDNGGFDYVGLAETLRDGLPDLKHVLTARSGSLESLAANSAPLTAGELDEHRPSADAPAHVMSSSGTTGIPKASVWSSNDLVALLVHHMGRRLHLGADDVAAAIAPASTGSTGYVFPVLAPLLVGATTALLETWKPQAALDLIIREQCTYATAVPTQMIMMLEFPLEQYDLSHFTRFNNAGAPLPQSTARDLESRMGCRVQTIYGATDGGVPAITSIDDPDELRHTTVGSVCPGVEVVLLGADGNPVPPGDAGELCWRGPNKSYGYLNEPDYDRQAWDDQGFFHSGDVGEFDDRGYLRIVGRIKDMILRGGTNIFPREVEELLLEHPDVAGVAIVGIPDERLGERACAAVVPALGSHPRLDDLCSFLLDRQLAKAKLPERFIVLDELPTNAGGKVDKALLRDIAIKDLAGHARNEDGTSARHRPPAPGTPADTAPSTAERAAEGTA</sequence>